<evidence type="ECO:0000313" key="3">
    <source>
        <dbReference type="Proteomes" id="UP000000590"/>
    </source>
</evidence>
<evidence type="ECO:0000313" key="2">
    <source>
        <dbReference type="EMBL" id="CAF30401.1"/>
    </source>
</evidence>
<dbReference type="EnsemblBacteria" id="CAF30401">
    <property type="protein sequence ID" value="CAF30401"/>
    <property type="gene ID" value="MMP0845"/>
</dbReference>
<keyword evidence="3" id="KW-1185">Reference proteome</keyword>
<evidence type="ECO:0008006" key="4">
    <source>
        <dbReference type="Google" id="ProtNLM"/>
    </source>
</evidence>
<dbReference type="PATRIC" id="fig|267377.15.peg.870"/>
<dbReference type="EMBL" id="BX950229">
    <property type="protein sequence ID" value="CAF30401.1"/>
    <property type="molecule type" value="Genomic_DNA"/>
</dbReference>
<feature type="transmembrane region" description="Helical" evidence="1">
    <location>
        <begin position="93"/>
        <end position="109"/>
    </location>
</feature>
<evidence type="ECO:0000256" key="1">
    <source>
        <dbReference type="SAM" id="Phobius"/>
    </source>
</evidence>
<dbReference type="HOGENOM" id="CLU_2115505_0_0_2"/>
<feature type="transmembrane region" description="Helical" evidence="1">
    <location>
        <begin position="20"/>
        <end position="42"/>
    </location>
</feature>
<dbReference type="AlphaFoldDB" id="Q6LYY4"/>
<protein>
    <recommendedName>
        <fullName evidence="4">Succinate dehydrogenase hydrophobic anchor subunit</fullName>
    </recommendedName>
</protein>
<sequence length="123" mass="14621">MKRDFMNFKQNLQDISRFLIYANNAVFIIVSYIIFKIYTIIIKDEYKIEKIENILWPIWFLSAFLITFFFIYIEVLNNIGSIHDLTKLLDLKFLLNAVIPILTLLLGNIKNGLLEKWNRLSDS</sequence>
<keyword evidence="1" id="KW-0472">Membrane</keyword>
<proteinExistence type="predicted"/>
<accession>Q6LYY4</accession>
<feature type="transmembrane region" description="Helical" evidence="1">
    <location>
        <begin position="54"/>
        <end position="73"/>
    </location>
</feature>
<gene>
    <name evidence="2" type="ordered locus">MMP0845</name>
</gene>
<organism evidence="3">
    <name type="scientific">Methanococcus maripaludis (strain DSM 14266 / JCM 13030 / NBRC 101832 / S2 / LL)</name>
    <dbReference type="NCBI Taxonomy" id="267377"/>
    <lineage>
        <taxon>Archaea</taxon>
        <taxon>Methanobacteriati</taxon>
        <taxon>Methanobacteriota</taxon>
        <taxon>Methanomada group</taxon>
        <taxon>Methanococci</taxon>
        <taxon>Methanococcales</taxon>
        <taxon>Methanococcaceae</taxon>
        <taxon>Methanococcus</taxon>
    </lineage>
</organism>
<reference evidence="2 3" key="1">
    <citation type="journal article" date="2004" name="J. Bacteriol.">
        <title>Complete genome sequence of the genetically tractable hydrogenotrophic methanogen Methanococcus maripaludis.</title>
        <authorList>
            <person name="Hendrickson E.L."/>
            <person name="Kaul R."/>
            <person name="Zhou Y."/>
            <person name="Bovee D."/>
            <person name="Chapman P."/>
            <person name="Chung J."/>
            <person name="Conway de Macario E."/>
            <person name="Dodsworth J.A."/>
            <person name="Gillett W."/>
            <person name="Graham D.E."/>
            <person name="Hackett M."/>
            <person name="Haydock A.K."/>
            <person name="Kang A."/>
            <person name="Land M.L."/>
            <person name="Levy R."/>
            <person name="Lie T.J."/>
            <person name="Major T.A."/>
            <person name="Moore B.C."/>
            <person name="Porat I."/>
            <person name="Palmeiri A."/>
            <person name="Rouse G."/>
            <person name="Saenphimmachak C."/>
            <person name="Soll D."/>
            <person name="Van Dien S."/>
            <person name="Wang T."/>
            <person name="Whitman W.B."/>
            <person name="Xia Q."/>
            <person name="Zhang Y."/>
            <person name="Larimer F.W."/>
            <person name="Olson M.V."/>
            <person name="Leigh J.A."/>
        </authorList>
    </citation>
    <scope>NUCLEOTIDE SEQUENCE [LARGE SCALE GENOMIC DNA]</scope>
    <source>
        <strain evidence="3">S2 / LL</strain>
    </source>
</reference>
<name>Q6LYY4_METMP</name>
<keyword evidence="1" id="KW-0812">Transmembrane</keyword>
<dbReference type="KEGG" id="mmp:MMP0845"/>
<dbReference type="Proteomes" id="UP000000590">
    <property type="component" value="Chromosome"/>
</dbReference>
<keyword evidence="1" id="KW-1133">Transmembrane helix</keyword>
<dbReference type="eggNOG" id="arCOG06647">
    <property type="taxonomic scope" value="Archaea"/>
</dbReference>